<dbReference type="PANTHER" id="PTHR15427:SF52">
    <property type="entry name" value="C1Q DOMAIN-CONTAINING PROTEIN"/>
    <property type="match status" value="1"/>
</dbReference>
<evidence type="ECO:0000259" key="4">
    <source>
        <dbReference type="PROSITE" id="PS50871"/>
    </source>
</evidence>
<gene>
    <name evidence="5" type="ORF">CAPTEDRAFT_216676</name>
</gene>
<sequence>MDQNMAVSCEYRVVKYNIVLTNLGDAYSPRTGIFVAPCNGTFYVGFSGVRLSGKNVLLHLVRNGQRLLSAFDDSGCRVPDEEDVRQCSEMASNAFGAGAYNRRQALGRVT</sequence>
<evidence type="ECO:0000313" key="6">
    <source>
        <dbReference type="EnsemblMetazoa" id="CapteP216676"/>
    </source>
</evidence>
<dbReference type="SUPFAM" id="SSF49842">
    <property type="entry name" value="TNF-like"/>
    <property type="match status" value="1"/>
</dbReference>
<dbReference type="Pfam" id="PF00386">
    <property type="entry name" value="C1q"/>
    <property type="match status" value="1"/>
</dbReference>
<dbReference type="InterPro" id="IPR001073">
    <property type="entry name" value="C1q_dom"/>
</dbReference>
<organism evidence="5">
    <name type="scientific">Capitella teleta</name>
    <name type="common">Polychaete worm</name>
    <dbReference type="NCBI Taxonomy" id="283909"/>
    <lineage>
        <taxon>Eukaryota</taxon>
        <taxon>Metazoa</taxon>
        <taxon>Spiralia</taxon>
        <taxon>Lophotrochozoa</taxon>
        <taxon>Annelida</taxon>
        <taxon>Polychaeta</taxon>
        <taxon>Sedentaria</taxon>
        <taxon>Scolecida</taxon>
        <taxon>Capitellidae</taxon>
        <taxon>Capitella</taxon>
    </lineage>
</organism>
<proteinExistence type="predicted"/>
<keyword evidence="2" id="KW-0964">Secreted</keyword>
<dbReference type="EMBL" id="AMQN01016195">
    <property type="status" value="NOT_ANNOTATED_CDS"/>
    <property type="molecule type" value="Genomic_DNA"/>
</dbReference>
<name>R7VIZ3_CAPTE</name>
<reference evidence="7" key="1">
    <citation type="submission" date="2012-12" db="EMBL/GenBank/DDBJ databases">
        <authorList>
            <person name="Hellsten U."/>
            <person name="Grimwood J."/>
            <person name="Chapman J.A."/>
            <person name="Shapiro H."/>
            <person name="Aerts A."/>
            <person name="Otillar R.P."/>
            <person name="Terry A.Y."/>
            <person name="Boore J.L."/>
            <person name="Simakov O."/>
            <person name="Marletaz F."/>
            <person name="Cho S.-J."/>
            <person name="Edsinger-Gonzales E."/>
            <person name="Havlak P."/>
            <person name="Kuo D.-H."/>
            <person name="Larsson T."/>
            <person name="Lv J."/>
            <person name="Arendt D."/>
            <person name="Savage R."/>
            <person name="Osoegawa K."/>
            <person name="de Jong P."/>
            <person name="Lindberg D.R."/>
            <person name="Seaver E.C."/>
            <person name="Weisblat D.A."/>
            <person name="Putnam N.H."/>
            <person name="Grigoriev I.V."/>
            <person name="Rokhsar D.S."/>
        </authorList>
    </citation>
    <scope>NUCLEOTIDE SEQUENCE</scope>
    <source>
        <strain evidence="7">I ESC-2004</strain>
    </source>
</reference>
<dbReference type="Gene3D" id="2.60.120.40">
    <property type="match status" value="1"/>
</dbReference>
<dbReference type="AlphaFoldDB" id="R7VIZ3"/>
<dbReference type="InterPro" id="IPR050392">
    <property type="entry name" value="Collagen/C1q_domain"/>
</dbReference>
<dbReference type="PROSITE" id="PS50871">
    <property type="entry name" value="C1Q"/>
    <property type="match status" value="1"/>
</dbReference>
<evidence type="ECO:0000256" key="2">
    <source>
        <dbReference type="ARBA" id="ARBA00022525"/>
    </source>
</evidence>
<evidence type="ECO:0000313" key="7">
    <source>
        <dbReference type="Proteomes" id="UP000014760"/>
    </source>
</evidence>
<dbReference type="InterPro" id="IPR008983">
    <property type="entry name" value="Tumour_necrosis_fac-like_dom"/>
</dbReference>
<keyword evidence="7" id="KW-1185">Reference proteome</keyword>
<reference evidence="6" key="3">
    <citation type="submission" date="2015-06" db="UniProtKB">
        <authorList>
            <consortium name="EnsemblMetazoa"/>
        </authorList>
    </citation>
    <scope>IDENTIFICATION</scope>
</reference>
<reference evidence="5 7" key="2">
    <citation type="journal article" date="2013" name="Nature">
        <title>Insights into bilaterian evolution from three spiralian genomes.</title>
        <authorList>
            <person name="Simakov O."/>
            <person name="Marletaz F."/>
            <person name="Cho S.J."/>
            <person name="Edsinger-Gonzales E."/>
            <person name="Havlak P."/>
            <person name="Hellsten U."/>
            <person name="Kuo D.H."/>
            <person name="Larsson T."/>
            <person name="Lv J."/>
            <person name="Arendt D."/>
            <person name="Savage R."/>
            <person name="Osoegawa K."/>
            <person name="de Jong P."/>
            <person name="Grimwood J."/>
            <person name="Chapman J.A."/>
            <person name="Shapiro H."/>
            <person name="Aerts A."/>
            <person name="Otillar R.P."/>
            <person name="Terry A.Y."/>
            <person name="Boore J.L."/>
            <person name="Grigoriev I.V."/>
            <person name="Lindberg D.R."/>
            <person name="Seaver E.C."/>
            <person name="Weisblat D.A."/>
            <person name="Putnam N.H."/>
            <person name="Rokhsar D.S."/>
        </authorList>
    </citation>
    <scope>NUCLEOTIDE SEQUENCE</scope>
    <source>
        <strain evidence="5 7">I ESC-2004</strain>
    </source>
</reference>
<dbReference type="EnsemblMetazoa" id="CapteT216676">
    <property type="protein sequence ID" value="CapteP216676"/>
    <property type="gene ID" value="CapteG216676"/>
</dbReference>
<keyword evidence="3" id="KW-0176">Collagen</keyword>
<comment type="subcellular location">
    <subcellularLocation>
        <location evidence="1">Secreted</location>
    </subcellularLocation>
</comment>
<evidence type="ECO:0000256" key="3">
    <source>
        <dbReference type="ARBA" id="ARBA00023119"/>
    </source>
</evidence>
<evidence type="ECO:0000256" key="1">
    <source>
        <dbReference type="ARBA" id="ARBA00004613"/>
    </source>
</evidence>
<dbReference type="GO" id="GO:0005576">
    <property type="term" value="C:extracellular region"/>
    <property type="evidence" value="ECO:0007669"/>
    <property type="project" value="UniProtKB-SubCell"/>
</dbReference>
<dbReference type="Proteomes" id="UP000014760">
    <property type="component" value="Unassembled WGS sequence"/>
</dbReference>
<dbReference type="EMBL" id="KB291815">
    <property type="protein sequence ID" value="ELU18604.1"/>
    <property type="molecule type" value="Genomic_DNA"/>
</dbReference>
<evidence type="ECO:0000313" key="5">
    <source>
        <dbReference type="EMBL" id="ELU18604.1"/>
    </source>
</evidence>
<dbReference type="PANTHER" id="PTHR15427">
    <property type="entry name" value="EMILIN ELASTIN MICROFIBRIL INTERFACE-LOCATED PROTEIN ELASTIN MICROFIBRIL INTERFACER"/>
    <property type="match status" value="1"/>
</dbReference>
<protein>
    <recommendedName>
        <fullName evidence="4">C1q domain-containing protein</fullName>
    </recommendedName>
</protein>
<dbReference type="HOGENOM" id="CLU_2173361_0_0_1"/>
<accession>R7VIZ3</accession>
<feature type="domain" description="C1q" evidence="4">
    <location>
        <begin position="1"/>
        <end position="110"/>
    </location>
</feature>
<dbReference type="OrthoDB" id="6154955at2759"/>